<dbReference type="GO" id="GO:0005811">
    <property type="term" value="C:lipid droplet"/>
    <property type="evidence" value="ECO:0007669"/>
    <property type="project" value="TreeGrafter"/>
</dbReference>
<gene>
    <name evidence="2" type="ORF">HYFRA_00005676</name>
</gene>
<feature type="transmembrane region" description="Helical" evidence="1">
    <location>
        <begin position="12"/>
        <end position="33"/>
    </location>
</feature>
<keyword evidence="1" id="KW-1133">Transmembrane helix</keyword>
<name>A0A9N9KTT1_9HELO</name>
<comment type="caution">
    <text evidence="2">The sequence shown here is derived from an EMBL/GenBank/DDBJ whole genome shotgun (WGS) entry which is preliminary data.</text>
</comment>
<dbReference type="OrthoDB" id="2107885at2759"/>
<dbReference type="AlphaFoldDB" id="A0A9N9KTT1"/>
<dbReference type="EMBL" id="CAJVRL010000044">
    <property type="protein sequence ID" value="CAG8951872.1"/>
    <property type="molecule type" value="Genomic_DNA"/>
</dbReference>
<feature type="transmembrane region" description="Helical" evidence="1">
    <location>
        <begin position="77"/>
        <end position="99"/>
    </location>
</feature>
<dbReference type="PANTHER" id="PTHR34292">
    <property type="entry name" value="OUTER SPORE WALL PROTEIN LDS1"/>
    <property type="match status" value="1"/>
</dbReference>
<keyword evidence="3" id="KW-1185">Reference proteome</keyword>
<dbReference type="GO" id="GO:0005628">
    <property type="term" value="C:prospore membrane"/>
    <property type="evidence" value="ECO:0007669"/>
    <property type="project" value="TreeGrafter"/>
</dbReference>
<evidence type="ECO:0000313" key="3">
    <source>
        <dbReference type="Proteomes" id="UP000696280"/>
    </source>
</evidence>
<dbReference type="Proteomes" id="UP000696280">
    <property type="component" value="Unassembled WGS sequence"/>
</dbReference>
<feature type="transmembrane region" description="Helical" evidence="1">
    <location>
        <begin position="111"/>
        <end position="135"/>
    </location>
</feature>
<dbReference type="InterPro" id="IPR052786">
    <property type="entry name" value="Spore_wall_assembly"/>
</dbReference>
<keyword evidence="1" id="KW-0472">Membrane</keyword>
<sequence length="234" mass="26612">MPPNLNAAALDPIRNVVSASFLYPFKGILYFCTKREYWPLFGRRLIPLTILSIVVLALLFTFTYLPQAAFLLIFHGPTAWVSAVFLVLGEGNLLIALLFEGFLVDETLVDVFDIAEFILFLPLNLIPVIGVPFFLVLTGARAGPLHHWRWFKLRGLTKKERNKEIAKRKWKYTWFGTMALLLQLVPVFSMFFLLTSACGSALWVVKLEEQRRLLEEAPRLADDGAPPPYTDDPI</sequence>
<evidence type="ECO:0000313" key="2">
    <source>
        <dbReference type="EMBL" id="CAG8951872.1"/>
    </source>
</evidence>
<dbReference type="GO" id="GO:0005619">
    <property type="term" value="C:ascospore wall"/>
    <property type="evidence" value="ECO:0007669"/>
    <property type="project" value="TreeGrafter"/>
</dbReference>
<feature type="transmembrane region" description="Helical" evidence="1">
    <location>
        <begin position="180"/>
        <end position="205"/>
    </location>
</feature>
<evidence type="ECO:0000256" key="1">
    <source>
        <dbReference type="SAM" id="Phobius"/>
    </source>
</evidence>
<proteinExistence type="predicted"/>
<accession>A0A9N9KTT1</accession>
<feature type="transmembrane region" description="Helical" evidence="1">
    <location>
        <begin position="45"/>
        <end position="65"/>
    </location>
</feature>
<protein>
    <submittedName>
        <fullName evidence="2">Uncharacterized protein</fullName>
    </submittedName>
</protein>
<reference evidence="2" key="1">
    <citation type="submission" date="2021-07" db="EMBL/GenBank/DDBJ databases">
        <authorList>
            <person name="Durling M."/>
        </authorList>
    </citation>
    <scope>NUCLEOTIDE SEQUENCE</scope>
</reference>
<keyword evidence="1" id="KW-0812">Transmembrane</keyword>
<dbReference type="PANTHER" id="PTHR34292:SF1">
    <property type="entry name" value="OUTER SPORE WALL PROTEIN RRT8"/>
    <property type="match status" value="1"/>
</dbReference>
<organism evidence="2 3">
    <name type="scientific">Hymenoscyphus fraxineus</name>
    <dbReference type="NCBI Taxonomy" id="746836"/>
    <lineage>
        <taxon>Eukaryota</taxon>
        <taxon>Fungi</taxon>
        <taxon>Dikarya</taxon>
        <taxon>Ascomycota</taxon>
        <taxon>Pezizomycotina</taxon>
        <taxon>Leotiomycetes</taxon>
        <taxon>Helotiales</taxon>
        <taxon>Helotiaceae</taxon>
        <taxon>Hymenoscyphus</taxon>
    </lineage>
</organism>